<feature type="compositionally biased region" description="Basic and acidic residues" evidence="4">
    <location>
        <begin position="47"/>
        <end position="56"/>
    </location>
</feature>
<feature type="region of interest" description="Disordered" evidence="4">
    <location>
        <begin position="1"/>
        <end position="56"/>
    </location>
</feature>
<proteinExistence type="inferred from homology"/>
<feature type="compositionally biased region" description="Acidic residues" evidence="4">
    <location>
        <begin position="28"/>
        <end position="46"/>
    </location>
</feature>
<evidence type="ECO:0000256" key="1">
    <source>
        <dbReference type="ARBA" id="ARBA00022490"/>
    </source>
</evidence>
<sequence length="238" mass="27168">FINFAESAAESEPVIRPNTVNNINKWEGEDDDEDVKESWEDEEEKKDEEKPTKTDVPVKVKPNKALQAKLEAQERLIEEEELKRLANMTSEEKLAEKLRLQKIQEESDLKSALDTFGVQSLGNSLDSFNPQSKEEFKEFATALMWKITQSRESTQYPQFVEDLVRSLCVTLSAADIKKVKMSVESLHSEKLKMEKAVAKKAAAKNKGKGISLRTENDDIDGYQKYGNDFATDDYDDFM</sequence>
<evidence type="ECO:0000256" key="2">
    <source>
        <dbReference type="ARBA" id="ARBA00022540"/>
    </source>
</evidence>
<dbReference type="InterPro" id="IPR013906">
    <property type="entry name" value="eIF3j"/>
</dbReference>
<dbReference type="OrthoDB" id="20381at2759"/>
<evidence type="ECO:0000256" key="3">
    <source>
        <dbReference type="ARBA" id="ARBA00022917"/>
    </source>
</evidence>
<name>A0A0M4EES5_DROBS</name>
<accession>A0A0M4EES5</accession>
<dbReference type="InterPro" id="IPR023194">
    <property type="entry name" value="eIF3-like_dom_sf"/>
</dbReference>
<dbReference type="Proteomes" id="UP000494163">
    <property type="component" value="Chromosome 2R"/>
</dbReference>
<evidence type="ECO:0000256" key="4">
    <source>
        <dbReference type="SAM" id="MobiDB-lite"/>
    </source>
</evidence>
<keyword evidence="1" id="KW-0963">Cytoplasm</keyword>
<dbReference type="AlphaFoldDB" id="A0A0M4EES5"/>
<reference evidence="5 6" key="1">
    <citation type="submission" date="2015-08" db="EMBL/GenBank/DDBJ databases">
        <title>Ancestral chromatin configuration constrains chromatin evolution on differentiating sex chromosomes in Drosophila.</title>
        <authorList>
            <person name="Zhou Q."/>
            <person name="Bachtrog D."/>
        </authorList>
    </citation>
    <scope>NUCLEOTIDE SEQUENCE [LARGE SCALE GENOMIC DNA]</scope>
    <source>
        <tissue evidence="5">Whole larvae</tissue>
    </source>
</reference>
<feature type="non-terminal residue" evidence="5">
    <location>
        <position position="1"/>
    </location>
</feature>
<dbReference type="HAMAP" id="MF_03009">
    <property type="entry name" value="eIF3j"/>
    <property type="match status" value="1"/>
</dbReference>
<dbReference type="PANTHER" id="PTHR21681">
    <property type="entry name" value="EUKARYOTIC TRANSLATION INITIATION FACTOR 3 SUBUNIT J"/>
    <property type="match status" value="1"/>
</dbReference>
<keyword evidence="6" id="KW-1185">Reference proteome</keyword>
<dbReference type="EMBL" id="CP012524">
    <property type="protein sequence ID" value="ALC41726.1"/>
    <property type="molecule type" value="Genomic_DNA"/>
</dbReference>
<dbReference type="GO" id="GO:0003743">
    <property type="term" value="F:translation initiation factor activity"/>
    <property type="evidence" value="ECO:0007669"/>
    <property type="project" value="UniProtKB-KW"/>
</dbReference>
<keyword evidence="2" id="KW-0396">Initiation factor</keyword>
<protein>
    <submittedName>
        <fullName evidence="5">Adam</fullName>
    </submittedName>
</protein>
<dbReference type="PANTHER" id="PTHR21681:SF0">
    <property type="entry name" value="EUKARYOTIC TRANSLATION INITIATION FACTOR 3 SUBUNIT J"/>
    <property type="match status" value="1"/>
</dbReference>
<keyword evidence="3" id="KW-0648">Protein biosynthesis</keyword>
<evidence type="ECO:0000313" key="6">
    <source>
        <dbReference type="Proteomes" id="UP000494163"/>
    </source>
</evidence>
<gene>
    <name evidence="5" type="ORF">Dbus_chr2Rg1305</name>
</gene>
<dbReference type="Gene3D" id="1.10.246.60">
    <property type="entry name" value="Eukaryotic translation initiation factor 3 like domains"/>
    <property type="match status" value="1"/>
</dbReference>
<dbReference type="Pfam" id="PF08597">
    <property type="entry name" value="eIF3_subunit"/>
    <property type="match status" value="1"/>
</dbReference>
<dbReference type="OMA" id="KPHYALW"/>
<dbReference type="STRING" id="30019.A0A0M4EES5"/>
<organism evidence="5 6">
    <name type="scientific">Drosophila busckii</name>
    <name type="common">Fruit fly</name>
    <dbReference type="NCBI Taxonomy" id="30019"/>
    <lineage>
        <taxon>Eukaryota</taxon>
        <taxon>Metazoa</taxon>
        <taxon>Ecdysozoa</taxon>
        <taxon>Arthropoda</taxon>
        <taxon>Hexapoda</taxon>
        <taxon>Insecta</taxon>
        <taxon>Pterygota</taxon>
        <taxon>Neoptera</taxon>
        <taxon>Endopterygota</taxon>
        <taxon>Diptera</taxon>
        <taxon>Brachycera</taxon>
        <taxon>Muscomorpha</taxon>
        <taxon>Ephydroidea</taxon>
        <taxon>Drosophilidae</taxon>
        <taxon>Drosophila</taxon>
    </lineage>
</organism>
<dbReference type="GO" id="GO:0005852">
    <property type="term" value="C:eukaryotic translation initiation factor 3 complex"/>
    <property type="evidence" value="ECO:0007669"/>
    <property type="project" value="InterPro"/>
</dbReference>
<evidence type="ECO:0000313" key="5">
    <source>
        <dbReference type="EMBL" id="ALC41726.1"/>
    </source>
</evidence>